<organism evidence="1 2">
    <name type="scientific">Acanthoscelides obtectus</name>
    <name type="common">Bean weevil</name>
    <name type="synonym">Bruchus obtectus</name>
    <dbReference type="NCBI Taxonomy" id="200917"/>
    <lineage>
        <taxon>Eukaryota</taxon>
        <taxon>Metazoa</taxon>
        <taxon>Ecdysozoa</taxon>
        <taxon>Arthropoda</taxon>
        <taxon>Hexapoda</taxon>
        <taxon>Insecta</taxon>
        <taxon>Pterygota</taxon>
        <taxon>Neoptera</taxon>
        <taxon>Endopterygota</taxon>
        <taxon>Coleoptera</taxon>
        <taxon>Polyphaga</taxon>
        <taxon>Cucujiformia</taxon>
        <taxon>Chrysomeloidea</taxon>
        <taxon>Chrysomelidae</taxon>
        <taxon>Bruchinae</taxon>
        <taxon>Bruchini</taxon>
        <taxon>Acanthoscelides</taxon>
    </lineage>
</organism>
<accession>A0A9P0LAT6</accession>
<gene>
    <name evidence="1" type="ORF">ACAOBT_LOCUS22121</name>
</gene>
<dbReference type="AlphaFoldDB" id="A0A9P0LAT6"/>
<keyword evidence="2" id="KW-1185">Reference proteome</keyword>
<dbReference type="Proteomes" id="UP001152888">
    <property type="component" value="Unassembled WGS sequence"/>
</dbReference>
<sequence length="76" mass="8398">MPPYAITSSSSVDICPKEVSVMPKCIASFLDVTGSSIRSSSSRIKTDERIQLKHETFVQPGPSKPFSGRFTIIKFF</sequence>
<evidence type="ECO:0000313" key="1">
    <source>
        <dbReference type="EMBL" id="CAH1994438.1"/>
    </source>
</evidence>
<proteinExistence type="predicted"/>
<dbReference type="EMBL" id="CAKOFQ010007199">
    <property type="protein sequence ID" value="CAH1994438.1"/>
    <property type="molecule type" value="Genomic_DNA"/>
</dbReference>
<name>A0A9P0LAT6_ACAOB</name>
<comment type="caution">
    <text evidence="1">The sequence shown here is derived from an EMBL/GenBank/DDBJ whole genome shotgun (WGS) entry which is preliminary data.</text>
</comment>
<evidence type="ECO:0000313" key="2">
    <source>
        <dbReference type="Proteomes" id="UP001152888"/>
    </source>
</evidence>
<protein>
    <submittedName>
        <fullName evidence="1">Uncharacterized protein</fullName>
    </submittedName>
</protein>
<dbReference type="OrthoDB" id="1919692at2759"/>
<reference evidence="1" key="1">
    <citation type="submission" date="2022-03" db="EMBL/GenBank/DDBJ databases">
        <authorList>
            <person name="Sayadi A."/>
        </authorList>
    </citation>
    <scope>NUCLEOTIDE SEQUENCE</scope>
</reference>